<keyword evidence="3" id="KW-1185">Reference proteome</keyword>
<dbReference type="EMBL" id="CAJFDI010000005">
    <property type="protein sequence ID" value="CAD5232699.1"/>
    <property type="molecule type" value="Genomic_DNA"/>
</dbReference>
<dbReference type="Proteomes" id="UP000582659">
    <property type="component" value="Unassembled WGS sequence"/>
</dbReference>
<keyword evidence="1" id="KW-0812">Transmembrane</keyword>
<evidence type="ECO:0000313" key="3">
    <source>
        <dbReference type="Proteomes" id="UP000659654"/>
    </source>
</evidence>
<accession>A0A7I8XJU7</accession>
<dbReference type="Proteomes" id="UP000659654">
    <property type="component" value="Unassembled WGS sequence"/>
</dbReference>
<keyword evidence="1" id="KW-0472">Membrane</keyword>
<evidence type="ECO:0000313" key="2">
    <source>
        <dbReference type="EMBL" id="CAD5232699.1"/>
    </source>
</evidence>
<keyword evidence="1" id="KW-1133">Transmembrane helix</keyword>
<gene>
    <name evidence="2" type="ORF">BXYJ_LOCUS12790</name>
</gene>
<comment type="caution">
    <text evidence="2">The sequence shown here is derived from an EMBL/GenBank/DDBJ whole genome shotgun (WGS) entry which is preliminary data.</text>
</comment>
<evidence type="ECO:0000256" key="1">
    <source>
        <dbReference type="SAM" id="Phobius"/>
    </source>
</evidence>
<dbReference type="AlphaFoldDB" id="A0A7I8XJU7"/>
<sequence length="133" mass="15580">MLTLEFTNNIFPQLVSYCWHFLEFTSDIVLLFSCYCTVFYGIRSHQTIHHQYFPLTMQQTRQLLICLLMICNIMIIVARPTLRPNPTSHEGSWEGDDDPEAVGDYLPESTFTKKFLEDIERFIASIFGFNLDK</sequence>
<dbReference type="OrthoDB" id="10471364at2759"/>
<protein>
    <submittedName>
        <fullName evidence="2">(pine wood nematode) hypothetical protein</fullName>
    </submittedName>
</protein>
<name>A0A7I8XJU7_BURXY</name>
<reference evidence="2" key="1">
    <citation type="submission" date="2020-09" db="EMBL/GenBank/DDBJ databases">
        <authorList>
            <person name="Kikuchi T."/>
        </authorList>
    </citation>
    <scope>NUCLEOTIDE SEQUENCE</scope>
    <source>
        <strain evidence="2">Ka4C1</strain>
    </source>
</reference>
<proteinExistence type="predicted"/>
<organism evidence="2 3">
    <name type="scientific">Bursaphelenchus xylophilus</name>
    <name type="common">Pinewood nematode worm</name>
    <name type="synonym">Aphelenchoides xylophilus</name>
    <dbReference type="NCBI Taxonomy" id="6326"/>
    <lineage>
        <taxon>Eukaryota</taxon>
        <taxon>Metazoa</taxon>
        <taxon>Ecdysozoa</taxon>
        <taxon>Nematoda</taxon>
        <taxon>Chromadorea</taxon>
        <taxon>Rhabditida</taxon>
        <taxon>Tylenchina</taxon>
        <taxon>Tylenchomorpha</taxon>
        <taxon>Aphelenchoidea</taxon>
        <taxon>Aphelenchoididae</taxon>
        <taxon>Bursaphelenchus</taxon>
    </lineage>
</organism>
<dbReference type="EMBL" id="CAJFCV020000005">
    <property type="protein sequence ID" value="CAG9125519.1"/>
    <property type="molecule type" value="Genomic_DNA"/>
</dbReference>
<feature type="transmembrane region" description="Helical" evidence="1">
    <location>
        <begin position="20"/>
        <end position="42"/>
    </location>
</feature>
<feature type="transmembrane region" description="Helical" evidence="1">
    <location>
        <begin position="63"/>
        <end position="82"/>
    </location>
</feature>